<dbReference type="EMBL" id="JALJOR010000002">
    <property type="protein sequence ID" value="KAK9824058.1"/>
    <property type="molecule type" value="Genomic_DNA"/>
</dbReference>
<reference evidence="7 8" key="1">
    <citation type="journal article" date="2024" name="Nat. Commun.">
        <title>Phylogenomics reveals the evolutionary origins of lichenization in chlorophyte algae.</title>
        <authorList>
            <person name="Puginier C."/>
            <person name="Libourel C."/>
            <person name="Otte J."/>
            <person name="Skaloud P."/>
            <person name="Haon M."/>
            <person name="Grisel S."/>
            <person name="Petersen M."/>
            <person name="Berrin J.G."/>
            <person name="Delaux P.M."/>
            <person name="Dal Grande F."/>
            <person name="Keller J."/>
        </authorList>
    </citation>
    <scope>NUCLEOTIDE SEQUENCE [LARGE SCALE GENOMIC DNA]</scope>
    <source>
        <strain evidence="7 8">SAG 2043</strain>
    </source>
</reference>
<protein>
    <recommendedName>
        <fullName evidence="6">RWP-RK domain-containing protein</fullName>
    </recommendedName>
</protein>
<evidence type="ECO:0000256" key="2">
    <source>
        <dbReference type="ARBA" id="ARBA00023125"/>
    </source>
</evidence>
<keyword evidence="2" id="KW-0238">DNA-binding</keyword>
<dbReference type="PROSITE" id="PS51519">
    <property type="entry name" value="RWP_RK"/>
    <property type="match status" value="1"/>
</dbReference>
<feature type="region of interest" description="Disordered" evidence="5">
    <location>
        <begin position="1025"/>
        <end position="1060"/>
    </location>
</feature>
<feature type="region of interest" description="Disordered" evidence="5">
    <location>
        <begin position="513"/>
        <end position="532"/>
    </location>
</feature>
<feature type="compositionally biased region" description="Basic residues" evidence="5">
    <location>
        <begin position="1051"/>
        <end position="1060"/>
    </location>
</feature>
<feature type="compositionally biased region" description="Low complexity" evidence="5">
    <location>
        <begin position="513"/>
        <end position="523"/>
    </location>
</feature>
<feature type="region of interest" description="Disordered" evidence="5">
    <location>
        <begin position="402"/>
        <end position="426"/>
    </location>
</feature>
<evidence type="ECO:0000256" key="3">
    <source>
        <dbReference type="ARBA" id="ARBA00023163"/>
    </source>
</evidence>
<name>A0AAW1QRD4_9CHLO</name>
<proteinExistence type="predicted"/>
<keyword evidence="4" id="KW-0539">Nucleus</keyword>
<dbReference type="Proteomes" id="UP001489004">
    <property type="component" value="Unassembled WGS sequence"/>
</dbReference>
<dbReference type="InterPro" id="IPR003035">
    <property type="entry name" value="RWP-RK_dom"/>
</dbReference>
<feature type="compositionally biased region" description="Acidic residues" evidence="5">
    <location>
        <begin position="199"/>
        <end position="209"/>
    </location>
</feature>
<evidence type="ECO:0000313" key="7">
    <source>
        <dbReference type="EMBL" id="KAK9824058.1"/>
    </source>
</evidence>
<feature type="region of interest" description="Disordered" evidence="5">
    <location>
        <begin position="1"/>
        <end position="27"/>
    </location>
</feature>
<feature type="region of interest" description="Disordered" evidence="5">
    <location>
        <begin position="91"/>
        <end position="142"/>
    </location>
</feature>
<sequence length="1203" mass="123400">MDTAGGRVVNKELLSQPQSVTASPAAGQQAVAEQASAIQHRLVDAEAVSGDTVRTVEGAPPVSAAADTEQAALVLRERAAAVAAKRRNALDARASASGTSSPLPSQRSAAPTQQDPSPAAAAAAAAALTTSAAEARQETDVPQATHAPAACVSTHVALAEAVDAVVPLPAAGAKRKAVVWDLKPSKPAAETAALAKDSDGEESEAEEDVSGSAKKRVRPNAGFLGRVLNGMTRGNDRVVAANTSGAACQSASQAASKAVRTQLARNAGKADASVRKAVLSVAEQLRLAVCTSVLKEVATHYGYFLSVDADALGEPALQQVTEPATSGEREGDACGWAQPASQQESSAARAGTHAAMGVPAAAAPPSQQAPGRLPHQQPLHVRLEWLDDEELPDAVPACWSPVRRSPVRRSPDREEARPSMQQGNLPGGLAAAAFGAVGLGPKRARSQPPKGESCLAAPAATSTHGQASKAAELWDAGGHGLASRVMNQLMTPQPGGSATANGAGILASRLGNAGGARASSAGNVDSPAGAGRLVERLGPSSAACARSAEDIGSPASEAASQQQGGTMAKVSSPAGGGASQPKAGPKAKQAAGLQTWVGQRLLARKQSMEKGAGSHPLADADMQGADGDADPSTRSAIHTHWGEGAPAAASRHGCPTAGDRGCGKVGPQAGYEKVSTSGDLLQRTYALAGHAGHLDGAWGGAKIRAQRPGKSQGQGIGQQNASWQLAAAMQIPSARPEGSQQWLPQNVSLAAFGAAHGMADARGLSGTNPSMKKGAGFSIDGGRGGWVGSLRPHAANAAYRSAALGNSYISADWAGQIGGDNARPAADGSGLQANWLTPLHLLDSSFLAQQPPGPTNTEQPRGEWCELPTPFQAAAVDFDADVGLCEPTDLAMAKAMHLTDILMASSAPAALMIALGPAASAEDILQDGPHGRQANWALDDVALPCSRLPMRTPAMYATAAAAGYSVEEIRHDQLKVAAQHARWRAHKDQHARPPNVVFYRTGDTIESGAARPAAGPAIVSAIEHMPPLPNPPVFGGSPGSSSGGSATRSPKANKRAGRRRLSLDHINPDMLLEQGFFDMPIQDAAKQLNVGLSVLKRICRTMGLARWPYRTRLSLRGLIKKTEEYLDDNTAAVCGGPQKAEVVTALQAHLDTLKGTDGHKIADDVKKYRQSIFKLNHKIKKSKAAASTGKARLAAAPILAVHD</sequence>
<keyword evidence="1" id="KW-0805">Transcription regulation</keyword>
<feature type="compositionally biased region" description="Low complexity" evidence="5">
    <location>
        <begin position="579"/>
        <end position="592"/>
    </location>
</feature>
<keyword evidence="3" id="KW-0804">Transcription</keyword>
<gene>
    <name evidence="7" type="ORF">WJX72_007412</name>
</gene>
<feature type="compositionally biased region" description="Polar residues" evidence="5">
    <location>
        <begin position="96"/>
        <end position="107"/>
    </location>
</feature>
<feature type="region of interest" description="Disordered" evidence="5">
    <location>
        <begin position="188"/>
        <end position="215"/>
    </location>
</feature>
<evidence type="ECO:0000259" key="6">
    <source>
        <dbReference type="PROSITE" id="PS51519"/>
    </source>
</evidence>
<feature type="region of interest" description="Disordered" evidence="5">
    <location>
        <begin position="319"/>
        <end position="374"/>
    </location>
</feature>
<feature type="compositionally biased region" description="Low complexity" evidence="5">
    <location>
        <begin position="108"/>
        <end position="134"/>
    </location>
</feature>
<feature type="region of interest" description="Disordered" evidence="5">
    <location>
        <begin position="544"/>
        <end position="592"/>
    </location>
</feature>
<dbReference type="Pfam" id="PF02042">
    <property type="entry name" value="RWP-RK"/>
    <property type="match status" value="1"/>
</dbReference>
<feature type="compositionally biased region" description="Low complexity" evidence="5">
    <location>
        <begin position="337"/>
        <end position="370"/>
    </location>
</feature>
<organism evidence="7 8">
    <name type="scientific">[Myrmecia] bisecta</name>
    <dbReference type="NCBI Taxonomy" id="41462"/>
    <lineage>
        <taxon>Eukaryota</taxon>
        <taxon>Viridiplantae</taxon>
        <taxon>Chlorophyta</taxon>
        <taxon>core chlorophytes</taxon>
        <taxon>Trebouxiophyceae</taxon>
        <taxon>Trebouxiales</taxon>
        <taxon>Trebouxiaceae</taxon>
        <taxon>Myrmecia</taxon>
    </lineage>
</organism>
<evidence type="ECO:0000313" key="8">
    <source>
        <dbReference type="Proteomes" id="UP001489004"/>
    </source>
</evidence>
<keyword evidence="8" id="KW-1185">Reference proteome</keyword>
<dbReference type="AlphaFoldDB" id="A0AAW1QRD4"/>
<evidence type="ECO:0000256" key="4">
    <source>
        <dbReference type="ARBA" id="ARBA00023242"/>
    </source>
</evidence>
<evidence type="ECO:0000256" key="5">
    <source>
        <dbReference type="SAM" id="MobiDB-lite"/>
    </source>
</evidence>
<evidence type="ECO:0000256" key="1">
    <source>
        <dbReference type="ARBA" id="ARBA00023015"/>
    </source>
</evidence>
<comment type="caution">
    <text evidence="7">The sequence shown here is derived from an EMBL/GenBank/DDBJ whole genome shotgun (WGS) entry which is preliminary data.</text>
</comment>
<dbReference type="GO" id="GO:0003677">
    <property type="term" value="F:DNA binding"/>
    <property type="evidence" value="ECO:0007669"/>
    <property type="project" value="UniProtKB-KW"/>
</dbReference>
<feature type="region of interest" description="Disordered" evidence="5">
    <location>
        <begin position="440"/>
        <end position="470"/>
    </location>
</feature>
<feature type="compositionally biased region" description="Polar residues" evidence="5">
    <location>
        <begin position="13"/>
        <end position="22"/>
    </location>
</feature>
<accession>A0AAW1QRD4</accession>
<feature type="domain" description="RWP-RK" evidence="6">
    <location>
        <begin position="1049"/>
        <end position="1135"/>
    </location>
</feature>
<feature type="region of interest" description="Disordered" evidence="5">
    <location>
        <begin position="606"/>
        <end position="633"/>
    </location>
</feature>